<feature type="transmembrane region" description="Helical" evidence="7">
    <location>
        <begin position="106"/>
        <end position="124"/>
    </location>
</feature>
<feature type="transmembrane region" description="Helical" evidence="7">
    <location>
        <begin position="58"/>
        <end position="75"/>
    </location>
</feature>
<keyword evidence="5 7" id="KW-0472">Membrane</keyword>
<dbReference type="InterPro" id="IPR049453">
    <property type="entry name" value="Memb_transporter_dom"/>
</dbReference>
<evidence type="ECO:0000256" key="7">
    <source>
        <dbReference type="SAM" id="Phobius"/>
    </source>
</evidence>
<comment type="similarity">
    <text evidence="6">Belongs to the YccS/YhfK family.</text>
</comment>
<reference evidence="10" key="1">
    <citation type="journal article" date="2019" name="Int. J. Syst. Evol. Microbiol.">
        <title>The Global Catalogue of Microorganisms (GCM) 10K type strain sequencing project: providing services to taxonomists for standard genome sequencing and annotation.</title>
        <authorList>
            <consortium name="The Broad Institute Genomics Platform"/>
            <consortium name="The Broad Institute Genome Sequencing Center for Infectious Disease"/>
            <person name="Wu L."/>
            <person name="Ma J."/>
        </authorList>
    </citation>
    <scope>NUCLEOTIDE SEQUENCE [LARGE SCALE GENOMIC DNA]</scope>
    <source>
        <strain evidence="10">CGMCC 1.16306</strain>
    </source>
</reference>
<feature type="domain" description="Integral membrane bound transporter" evidence="8">
    <location>
        <begin position="23"/>
        <end position="146"/>
    </location>
</feature>
<feature type="transmembrane region" description="Helical" evidence="7">
    <location>
        <begin position="81"/>
        <end position="99"/>
    </location>
</feature>
<dbReference type="RefSeq" id="WP_376845349.1">
    <property type="nucleotide sequence ID" value="NZ_JBHSFW010000001.1"/>
</dbReference>
<evidence type="ECO:0000256" key="1">
    <source>
        <dbReference type="ARBA" id="ARBA00004651"/>
    </source>
</evidence>
<protein>
    <submittedName>
        <fullName evidence="9">Aromatic acid exporter family protein</fullName>
    </submittedName>
</protein>
<dbReference type="Pfam" id="PF13515">
    <property type="entry name" value="FUSC_2"/>
    <property type="match status" value="1"/>
</dbReference>
<evidence type="ECO:0000256" key="5">
    <source>
        <dbReference type="ARBA" id="ARBA00023136"/>
    </source>
</evidence>
<evidence type="ECO:0000313" key="9">
    <source>
        <dbReference type="EMBL" id="MFC4618354.1"/>
    </source>
</evidence>
<sequence length="341" mass="38228">MGKLLNWLSKTDVVWKTAIASALAWELAHLAGSRHPYLAPITVILSLQATLHRSVHFTIHRVFGTALGVLIVSFFTGRLHVSFWTITLLIFIGCAIAKLIKLSDAVIHQVALSILLVFTLGQAFPTSYGIDRLRDTIIGALIALIFIMIILPSNPAKKAKASFQFVADELTASFTALAHWVAHGCPIEEGNQIHKGNQHFLEDLHKMSNDLNQALKNLRYNPYGKKDREELETYGREILHLRQGYTHLTGMIRTFMEWARTGTMTAFDQALWSSYLHSLAAHVSDWKQTNDSMQNLPSTANAYQIALPPEIDGMRHMCALYTKALEIIVDFRRPIDPSVTS</sequence>
<keyword evidence="4 7" id="KW-1133">Transmembrane helix</keyword>
<evidence type="ECO:0000313" key="10">
    <source>
        <dbReference type="Proteomes" id="UP001596022"/>
    </source>
</evidence>
<dbReference type="PANTHER" id="PTHR30509">
    <property type="entry name" value="P-HYDROXYBENZOIC ACID EFFLUX PUMP SUBUNIT-RELATED"/>
    <property type="match status" value="1"/>
</dbReference>
<proteinExistence type="inferred from homology"/>
<evidence type="ECO:0000256" key="2">
    <source>
        <dbReference type="ARBA" id="ARBA00022475"/>
    </source>
</evidence>
<accession>A0ABV9GLD0</accession>
<evidence type="ECO:0000256" key="6">
    <source>
        <dbReference type="ARBA" id="ARBA00043993"/>
    </source>
</evidence>
<comment type="caution">
    <text evidence="9">The sequence shown here is derived from an EMBL/GenBank/DDBJ whole genome shotgun (WGS) entry which is preliminary data.</text>
</comment>
<organism evidence="9 10">
    <name type="scientific">Camelliibacillus cellulosilyticus</name>
    <dbReference type="NCBI Taxonomy" id="2174486"/>
    <lineage>
        <taxon>Bacteria</taxon>
        <taxon>Bacillati</taxon>
        <taxon>Bacillota</taxon>
        <taxon>Bacilli</taxon>
        <taxon>Bacillales</taxon>
        <taxon>Sporolactobacillaceae</taxon>
        <taxon>Camelliibacillus</taxon>
    </lineage>
</organism>
<gene>
    <name evidence="9" type="ORF">ACFO4N_06365</name>
</gene>
<keyword evidence="3 7" id="KW-0812">Transmembrane</keyword>
<name>A0ABV9GLD0_9BACL</name>
<dbReference type="PANTHER" id="PTHR30509:SF9">
    <property type="entry name" value="MULTIDRUG RESISTANCE PROTEIN MDTO"/>
    <property type="match status" value="1"/>
</dbReference>
<feature type="transmembrane region" description="Helical" evidence="7">
    <location>
        <begin position="136"/>
        <end position="153"/>
    </location>
</feature>
<evidence type="ECO:0000256" key="3">
    <source>
        <dbReference type="ARBA" id="ARBA00022692"/>
    </source>
</evidence>
<evidence type="ECO:0000259" key="8">
    <source>
        <dbReference type="Pfam" id="PF13515"/>
    </source>
</evidence>
<keyword evidence="10" id="KW-1185">Reference proteome</keyword>
<comment type="subcellular location">
    <subcellularLocation>
        <location evidence="1">Cell membrane</location>
        <topology evidence="1">Multi-pass membrane protein</topology>
    </subcellularLocation>
</comment>
<evidence type="ECO:0000256" key="4">
    <source>
        <dbReference type="ARBA" id="ARBA00022989"/>
    </source>
</evidence>
<dbReference type="EMBL" id="JBHSFW010000001">
    <property type="protein sequence ID" value="MFC4618354.1"/>
    <property type="molecule type" value="Genomic_DNA"/>
</dbReference>
<dbReference type="Proteomes" id="UP001596022">
    <property type="component" value="Unassembled WGS sequence"/>
</dbReference>
<keyword evidence="2" id="KW-1003">Cell membrane</keyword>